<keyword evidence="2" id="KW-1185">Reference proteome</keyword>
<dbReference type="Proteomes" id="UP000595703">
    <property type="component" value="Chromosome"/>
</dbReference>
<dbReference type="AlphaFoldDB" id="A0A7U3UY99"/>
<reference evidence="1 2" key="2">
    <citation type="journal article" date="2011" name="J. Antibiot.">
        <title>Furaquinocins I and J: novel polyketide isoprenoid hybrid compounds from Streptomyces reveromyceticus SN-593.</title>
        <authorList>
            <person name="Panthee S."/>
            <person name="Takahashi S."/>
            <person name="Takagi H."/>
            <person name="Nogawa T."/>
            <person name="Oowada E."/>
            <person name="Uramoto M."/>
            <person name="Osada H."/>
        </authorList>
    </citation>
    <scope>NUCLEOTIDE SEQUENCE [LARGE SCALE GENOMIC DNA]</scope>
    <source>
        <strain evidence="1 2">SN-593</strain>
    </source>
</reference>
<sequence>MAESDTHLGGFSRSRNGGDLVRNDFYVADYGPHFRGWVGRTAEKMICIAPPDYMTDPTVLAVMREMVARQGGDCRACQGCPLGPLNLNN</sequence>
<organism evidence="1 2">
    <name type="scientific">Actinacidiphila reveromycinica</name>
    <dbReference type="NCBI Taxonomy" id="659352"/>
    <lineage>
        <taxon>Bacteria</taxon>
        <taxon>Bacillati</taxon>
        <taxon>Actinomycetota</taxon>
        <taxon>Actinomycetes</taxon>
        <taxon>Kitasatosporales</taxon>
        <taxon>Streptomycetaceae</taxon>
        <taxon>Actinacidiphila</taxon>
    </lineage>
</organism>
<gene>
    <name evidence="1" type="ORF">RVR_8237</name>
</gene>
<evidence type="ECO:0000313" key="1">
    <source>
        <dbReference type="EMBL" id="BBB01006.1"/>
    </source>
</evidence>
<dbReference type="EMBL" id="AP018365">
    <property type="protein sequence ID" value="BBB01006.1"/>
    <property type="molecule type" value="Genomic_DNA"/>
</dbReference>
<name>A0A7U3UY99_9ACTN</name>
<reference evidence="1 2" key="1">
    <citation type="journal article" date="2010" name="J. Bacteriol.">
        <title>Biochemical characterization of a novel indole prenyltransferase from Streptomyces sp. SN-593.</title>
        <authorList>
            <person name="Takahashi S."/>
            <person name="Takagi H."/>
            <person name="Toyoda A."/>
            <person name="Uramoto M."/>
            <person name="Nogawa T."/>
            <person name="Ueki M."/>
            <person name="Sakaki Y."/>
            <person name="Osada H."/>
        </authorList>
    </citation>
    <scope>NUCLEOTIDE SEQUENCE [LARGE SCALE GENOMIC DNA]</scope>
    <source>
        <strain evidence="1 2">SN-593</strain>
    </source>
</reference>
<dbReference type="KEGG" id="arev:RVR_8237"/>
<evidence type="ECO:0000313" key="2">
    <source>
        <dbReference type="Proteomes" id="UP000595703"/>
    </source>
</evidence>
<reference evidence="1 2" key="4">
    <citation type="journal article" date="2020" name="Sci. Rep.">
        <title>beta-carboline chemical signals induce reveromycin production through a LuxR family regulator in Streptomyces sp. SN-593.</title>
        <authorList>
            <person name="Panthee S."/>
            <person name="Kito N."/>
            <person name="Hayashi T."/>
            <person name="Shimizu T."/>
            <person name="Ishikawa J."/>
            <person name="Hamamoto H."/>
            <person name="Osada H."/>
            <person name="Takahashi S."/>
        </authorList>
    </citation>
    <scope>NUCLEOTIDE SEQUENCE [LARGE SCALE GENOMIC DNA]</scope>
    <source>
        <strain evidence="1 2">SN-593</strain>
    </source>
</reference>
<proteinExistence type="predicted"/>
<reference evidence="1 2" key="3">
    <citation type="journal article" date="2011" name="Nat. Chem. Biol.">
        <title>Reveromycin A biosynthesis uses RevG and RevJ for stereospecific spiroacetal formation.</title>
        <authorList>
            <person name="Takahashi S."/>
            <person name="Toyoda A."/>
            <person name="Sekiyama Y."/>
            <person name="Takagi H."/>
            <person name="Nogawa T."/>
            <person name="Uramoto M."/>
            <person name="Suzuki R."/>
            <person name="Koshino H."/>
            <person name="Kumano T."/>
            <person name="Panthee S."/>
            <person name="Dairi T."/>
            <person name="Ishikawa J."/>
            <person name="Ikeda H."/>
            <person name="Sakaki Y."/>
            <person name="Osada H."/>
        </authorList>
    </citation>
    <scope>NUCLEOTIDE SEQUENCE [LARGE SCALE GENOMIC DNA]</scope>
    <source>
        <strain evidence="1 2">SN-593</strain>
    </source>
</reference>
<protein>
    <submittedName>
        <fullName evidence="1">Uncharacterized protein</fullName>
    </submittedName>
</protein>
<accession>A0A7U3UY99</accession>